<dbReference type="Pfam" id="PF13456">
    <property type="entry name" value="RVT_3"/>
    <property type="match status" value="1"/>
</dbReference>
<dbReference type="CDD" id="cd09279">
    <property type="entry name" value="RNase_HI_like"/>
    <property type="match status" value="1"/>
</dbReference>
<keyword evidence="3" id="KW-1185">Reference proteome</keyword>
<dbReference type="OrthoDB" id="7845843at2"/>
<organism evidence="2 3">
    <name type="scientific">Synergistes jonesii</name>
    <dbReference type="NCBI Taxonomy" id="2754"/>
    <lineage>
        <taxon>Bacteria</taxon>
        <taxon>Thermotogati</taxon>
        <taxon>Synergistota</taxon>
        <taxon>Synergistia</taxon>
        <taxon>Synergistales</taxon>
        <taxon>Synergistaceae</taxon>
        <taxon>Synergistes</taxon>
    </lineage>
</organism>
<name>A0A073IR36_9BACT</name>
<reference evidence="2 3" key="1">
    <citation type="submission" date="2014-04" db="EMBL/GenBank/DDBJ databases">
        <title>Draft Genome Sequence of Synergistes jonesii.</title>
        <authorList>
            <person name="Coil D.A."/>
            <person name="Eisen J.A."/>
            <person name="Holland-Moritz H.E."/>
        </authorList>
    </citation>
    <scope>NUCLEOTIDE SEQUENCE [LARGE SCALE GENOMIC DNA]</scope>
    <source>
        <strain evidence="2 3">78-1</strain>
    </source>
</reference>
<gene>
    <name evidence="2" type="ORF">EH55_01155</name>
</gene>
<dbReference type="GO" id="GO:0003676">
    <property type="term" value="F:nucleic acid binding"/>
    <property type="evidence" value="ECO:0007669"/>
    <property type="project" value="InterPro"/>
</dbReference>
<proteinExistence type="predicted"/>
<dbReference type="eggNOG" id="COG0328">
    <property type="taxonomic scope" value="Bacteria"/>
</dbReference>
<dbReference type="AlphaFoldDB" id="A0A073IR36"/>
<dbReference type="EMBL" id="JMKI01000016">
    <property type="protein sequence ID" value="KEJ92818.1"/>
    <property type="molecule type" value="Genomic_DNA"/>
</dbReference>
<dbReference type="PROSITE" id="PS50879">
    <property type="entry name" value="RNASE_H_1"/>
    <property type="match status" value="1"/>
</dbReference>
<dbReference type="InterPro" id="IPR036397">
    <property type="entry name" value="RNaseH_sf"/>
</dbReference>
<dbReference type="SUPFAM" id="SSF53098">
    <property type="entry name" value="Ribonuclease H-like"/>
    <property type="match status" value="1"/>
</dbReference>
<dbReference type="STRING" id="2754.EH55_01155"/>
<protein>
    <submittedName>
        <fullName evidence="2">Ribonuclease H</fullName>
    </submittedName>
</protein>
<dbReference type="PANTHER" id="PTHR46387">
    <property type="entry name" value="POLYNUCLEOTIDYL TRANSFERASE, RIBONUCLEASE H-LIKE SUPERFAMILY PROTEIN"/>
    <property type="match status" value="1"/>
</dbReference>
<feature type="domain" description="RNase H type-1" evidence="1">
    <location>
        <begin position="1"/>
        <end position="133"/>
    </location>
</feature>
<dbReference type="Gene3D" id="3.30.420.10">
    <property type="entry name" value="Ribonuclease H-like superfamily/Ribonuclease H"/>
    <property type="match status" value="1"/>
</dbReference>
<sequence length="133" mass="14774">MIGHFDGASRGNPGEAGAGAYLSDDAGNVIWETARYLGRKTNNEAEYGAAIILLEAAKERGARKLKVRGDSRLVVCQLSKRWKINLPHLRELAEKAWSLSEGMEVSYEWIPREKNKRADRLSNEALDGAKYLG</sequence>
<evidence type="ECO:0000313" key="3">
    <source>
        <dbReference type="Proteomes" id="UP000027665"/>
    </source>
</evidence>
<dbReference type="InterPro" id="IPR012337">
    <property type="entry name" value="RNaseH-like_sf"/>
</dbReference>
<evidence type="ECO:0000259" key="1">
    <source>
        <dbReference type="PROSITE" id="PS50879"/>
    </source>
</evidence>
<dbReference type="Proteomes" id="UP000027665">
    <property type="component" value="Unassembled WGS sequence"/>
</dbReference>
<evidence type="ECO:0000313" key="2">
    <source>
        <dbReference type="EMBL" id="KEJ92818.1"/>
    </source>
</evidence>
<dbReference type="RefSeq" id="WP_051682642.1">
    <property type="nucleotide sequence ID" value="NZ_CAMETI010000011.1"/>
</dbReference>
<dbReference type="GeneID" id="90983150"/>
<dbReference type="GO" id="GO:0004523">
    <property type="term" value="F:RNA-DNA hybrid ribonuclease activity"/>
    <property type="evidence" value="ECO:0007669"/>
    <property type="project" value="InterPro"/>
</dbReference>
<dbReference type="InterPro" id="IPR002156">
    <property type="entry name" value="RNaseH_domain"/>
</dbReference>
<dbReference type="PANTHER" id="PTHR46387:SF2">
    <property type="entry name" value="RIBONUCLEASE HI"/>
    <property type="match status" value="1"/>
</dbReference>
<accession>A0A073IR36</accession>
<comment type="caution">
    <text evidence="2">The sequence shown here is derived from an EMBL/GenBank/DDBJ whole genome shotgun (WGS) entry which is preliminary data.</text>
</comment>